<protein>
    <submittedName>
        <fullName evidence="1">Uncharacterized protein</fullName>
    </submittedName>
</protein>
<evidence type="ECO:0000313" key="2">
    <source>
        <dbReference type="Proteomes" id="UP000249566"/>
    </source>
</evidence>
<name>A0AAX2IT46_LEGPN</name>
<dbReference type="AlphaFoldDB" id="A0AAX2IT46"/>
<proteinExistence type="predicted"/>
<gene>
    <name evidence="1" type="ORF">NCTC12272_00182</name>
</gene>
<evidence type="ECO:0000313" key="1">
    <source>
        <dbReference type="EMBL" id="SQG89016.1"/>
    </source>
</evidence>
<sequence>MKNITESRVLGLSRFLILPLFSLRKREKPALYLFTSSLLMRDLSWNAMVKKFLN</sequence>
<organism evidence="1 2">
    <name type="scientific">Legionella pneumophila subsp. pascullei</name>
    <dbReference type="NCBI Taxonomy" id="91890"/>
    <lineage>
        <taxon>Bacteria</taxon>
        <taxon>Pseudomonadati</taxon>
        <taxon>Pseudomonadota</taxon>
        <taxon>Gammaproteobacteria</taxon>
        <taxon>Legionellales</taxon>
        <taxon>Legionellaceae</taxon>
        <taxon>Legionella</taxon>
    </lineage>
</organism>
<reference evidence="1 2" key="1">
    <citation type="submission" date="2018-06" db="EMBL/GenBank/DDBJ databases">
        <authorList>
            <consortium name="Pathogen Informatics"/>
            <person name="Doyle S."/>
        </authorList>
    </citation>
    <scope>NUCLEOTIDE SEQUENCE [LARGE SCALE GENOMIC DNA]</scope>
    <source>
        <strain evidence="1 2">NCTC12272</strain>
    </source>
</reference>
<dbReference type="Proteomes" id="UP000249566">
    <property type="component" value="Chromosome 1"/>
</dbReference>
<dbReference type="EMBL" id="LS483412">
    <property type="protein sequence ID" value="SQG89016.1"/>
    <property type="molecule type" value="Genomic_DNA"/>
</dbReference>
<accession>A0AAX2IT46</accession>